<dbReference type="Proteomes" id="UP000176244">
    <property type="component" value="Unassembled WGS sequence"/>
</dbReference>
<dbReference type="Pfam" id="PF20143">
    <property type="entry name" value="NAD_kinase_C"/>
    <property type="match status" value="1"/>
</dbReference>
<dbReference type="EC" id="2.7.1.23" evidence="6"/>
<feature type="binding site" evidence="6">
    <location>
        <begin position="149"/>
        <end position="150"/>
    </location>
    <ligand>
        <name>NAD(+)</name>
        <dbReference type="ChEBI" id="CHEBI:57540"/>
    </ligand>
</feature>
<evidence type="ECO:0000256" key="5">
    <source>
        <dbReference type="ARBA" id="ARBA00047925"/>
    </source>
</evidence>
<keyword evidence="6" id="KW-0547">Nucleotide-binding</keyword>
<evidence type="ECO:0000313" key="11">
    <source>
        <dbReference type="Proteomes" id="UP000322619"/>
    </source>
</evidence>
<keyword evidence="1 6" id="KW-0808">Transferase</keyword>
<dbReference type="Gene3D" id="3.40.50.10330">
    <property type="entry name" value="Probable inorganic polyphosphate/atp-NAD kinase, domain 1"/>
    <property type="match status" value="1"/>
</dbReference>
<sequence length="290" mass="32673">MEAEFKNFKEIGIYLNMDKPDSPALAEKCIGYLIQHGFKIALLEGQIKYPHECVIYYPKNLFYRKPDCILVLGGDGTLLFVARKVCFYSIPIFGINLGKLGFLTEGEAGNYEEALKNLTSGDYYIEERMMLSCSIKKENESACFYMALNDVLVKSRGFRMMDIEARANGSTIDKFRADGLIIATPTGSTGYSLAAGGPVVSPQARVMILNPICPHRLHDRSYILPEDEVIKLEFGDREKDIMVTFDGQTTVSISPQDAVKVKKATYCTRLIRLNQMSSYDRLRIKLSSEY</sequence>
<reference evidence="8 11" key="2">
    <citation type="submission" date="2019-08" db="EMBL/GenBank/DDBJ databases">
        <title>Isolation and enrichment of carboxydotrophic bacteria from anaerobic sludge for the production of bio-based chemicals from syngas.</title>
        <authorList>
            <person name="Antares A.L."/>
            <person name="Moreira J."/>
            <person name="Diender M."/>
            <person name="Parshina S.N."/>
            <person name="Stams A.J.M."/>
            <person name="Alves M."/>
            <person name="Alves J.I."/>
            <person name="Sousa D.Z."/>
        </authorList>
    </citation>
    <scope>NUCLEOTIDE SEQUENCE [LARGE SCALE GENOMIC DNA]</scope>
    <source>
        <strain evidence="8 11">JM</strain>
    </source>
</reference>
<comment type="catalytic activity">
    <reaction evidence="5 6">
        <text>NAD(+) + ATP = ADP + NADP(+) + H(+)</text>
        <dbReference type="Rhea" id="RHEA:18629"/>
        <dbReference type="ChEBI" id="CHEBI:15378"/>
        <dbReference type="ChEBI" id="CHEBI:30616"/>
        <dbReference type="ChEBI" id="CHEBI:57540"/>
        <dbReference type="ChEBI" id="CHEBI:58349"/>
        <dbReference type="ChEBI" id="CHEBI:456216"/>
        <dbReference type="EC" id="2.7.1.23"/>
    </reaction>
</comment>
<dbReference type="GO" id="GO:0005737">
    <property type="term" value="C:cytoplasm"/>
    <property type="evidence" value="ECO:0007669"/>
    <property type="project" value="UniProtKB-SubCell"/>
</dbReference>
<dbReference type="GO" id="GO:0005524">
    <property type="term" value="F:ATP binding"/>
    <property type="evidence" value="ECO:0007669"/>
    <property type="project" value="UniProtKB-KW"/>
</dbReference>
<dbReference type="InterPro" id="IPR016064">
    <property type="entry name" value="NAD/diacylglycerol_kinase_sf"/>
</dbReference>
<feature type="binding site" evidence="6">
    <location>
        <position position="178"/>
    </location>
    <ligand>
        <name>NAD(+)</name>
        <dbReference type="ChEBI" id="CHEBI:57540"/>
    </ligand>
</feature>
<dbReference type="Gene3D" id="2.60.200.30">
    <property type="entry name" value="Probable inorganic polyphosphate/atp-NAD kinase, domain 2"/>
    <property type="match status" value="1"/>
</dbReference>
<dbReference type="GO" id="GO:0046872">
    <property type="term" value="F:metal ion binding"/>
    <property type="evidence" value="ECO:0007669"/>
    <property type="project" value="UniProtKB-UniRule"/>
</dbReference>
<dbReference type="SUPFAM" id="SSF111331">
    <property type="entry name" value="NAD kinase/diacylglycerol kinase-like"/>
    <property type="match status" value="1"/>
</dbReference>
<evidence type="ECO:0000256" key="4">
    <source>
        <dbReference type="ARBA" id="ARBA00023027"/>
    </source>
</evidence>
<keyword evidence="6" id="KW-0067">ATP-binding</keyword>
<dbReference type="InterPro" id="IPR017437">
    <property type="entry name" value="ATP-NAD_kinase_PpnK-typ_C"/>
</dbReference>
<dbReference type="Proteomes" id="UP001163550">
    <property type="component" value="Chromosome"/>
</dbReference>
<dbReference type="PANTHER" id="PTHR20275:SF0">
    <property type="entry name" value="NAD KINASE"/>
    <property type="match status" value="1"/>
</dbReference>
<dbReference type="STRING" id="52694.ACWI_11800"/>
<dbReference type="InterPro" id="IPR017438">
    <property type="entry name" value="ATP-NAD_kinase_N"/>
</dbReference>
<accession>A0A1F2PKP3</accession>
<dbReference type="RefSeq" id="WP_084633528.1">
    <property type="nucleotide sequence ID" value="NZ_CABIIK010000056.1"/>
</dbReference>
<comment type="caution">
    <text evidence="6">Lacks conserved residue(s) required for the propagation of feature annotation.</text>
</comment>
<dbReference type="AlphaFoldDB" id="A0A1F2PKP3"/>
<dbReference type="Pfam" id="PF01513">
    <property type="entry name" value="NAD_kinase"/>
    <property type="match status" value="1"/>
</dbReference>
<evidence type="ECO:0000256" key="2">
    <source>
        <dbReference type="ARBA" id="ARBA00022777"/>
    </source>
</evidence>
<evidence type="ECO:0000256" key="6">
    <source>
        <dbReference type="HAMAP-Rule" id="MF_00361"/>
    </source>
</evidence>
<organism evidence="7 10">
    <name type="scientific">Acetobacterium wieringae</name>
    <dbReference type="NCBI Taxonomy" id="52694"/>
    <lineage>
        <taxon>Bacteria</taxon>
        <taxon>Bacillati</taxon>
        <taxon>Bacillota</taxon>
        <taxon>Clostridia</taxon>
        <taxon>Eubacteriales</taxon>
        <taxon>Eubacteriaceae</taxon>
        <taxon>Acetobacterium</taxon>
    </lineage>
</organism>
<feature type="binding site" evidence="6">
    <location>
        <begin position="75"/>
        <end position="76"/>
    </location>
    <ligand>
        <name>NAD(+)</name>
        <dbReference type="ChEBI" id="CHEBI:57540"/>
    </ligand>
</feature>
<comment type="subcellular location">
    <subcellularLocation>
        <location evidence="6">Cytoplasm</location>
    </subcellularLocation>
</comment>
<evidence type="ECO:0000256" key="3">
    <source>
        <dbReference type="ARBA" id="ARBA00022857"/>
    </source>
</evidence>
<evidence type="ECO:0000313" key="8">
    <source>
        <dbReference type="EMBL" id="TYC82270.1"/>
    </source>
</evidence>
<proteinExistence type="inferred from homology"/>
<dbReference type="GO" id="GO:0051287">
    <property type="term" value="F:NAD binding"/>
    <property type="evidence" value="ECO:0007669"/>
    <property type="project" value="UniProtKB-ARBA"/>
</dbReference>
<feature type="active site" description="Proton acceptor" evidence="6">
    <location>
        <position position="75"/>
    </location>
</feature>
<comment type="cofactor">
    <cofactor evidence="6">
        <name>a divalent metal cation</name>
        <dbReference type="ChEBI" id="CHEBI:60240"/>
    </cofactor>
</comment>
<protein>
    <recommendedName>
        <fullName evidence="6">NAD kinase</fullName>
        <ecNumber evidence="6">2.7.1.23</ecNumber>
    </recommendedName>
    <alternativeName>
        <fullName evidence="6">ATP-dependent NAD kinase</fullName>
    </alternativeName>
</protein>
<evidence type="ECO:0000313" key="10">
    <source>
        <dbReference type="Proteomes" id="UP000176244"/>
    </source>
</evidence>
<evidence type="ECO:0000313" key="7">
    <source>
        <dbReference type="EMBL" id="OFV71266.1"/>
    </source>
</evidence>
<dbReference type="GO" id="GO:0006741">
    <property type="term" value="P:NADP+ biosynthetic process"/>
    <property type="evidence" value="ECO:0007669"/>
    <property type="project" value="UniProtKB-UniRule"/>
</dbReference>
<dbReference type="EMBL" id="LKEU01000024">
    <property type="protein sequence ID" value="OFV71266.1"/>
    <property type="molecule type" value="Genomic_DNA"/>
</dbReference>
<dbReference type="HAMAP" id="MF_00361">
    <property type="entry name" value="NAD_kinase"/>
    <property type="match status" value="1"/>
</dbReference>
<dbReference type="Proteomes" id="UP000322619">
    <property type="component" value="Unassembled WGS sequence"/>
</dbReference>
<dbReference type="OrthoDB" id="9774737at2"/>
<keyword evidence="6" id="KW-0963">Cytoplasm</keyword>
<comment type="function">
    <text evidence="6">Involved in the regulation of the intracellular balance of NAD and NADP, and is a key enzyme in the biosynthesis of NADP. Catalyzes specifically the phosphorylation on 2'-hydroxyl of the adenosine moiety of NAD to yield NADP.</text>
</comment>
<evidence type="ECO:0000313" key="12">
    <source>
        <dbReference type="Proteomes" id="UP001163550"/>
    </source>
</evidence>
<dbReference type="EMBL" id="VSLA01000030">
    <property type="protein sequence ID" value="TYC82270.1"/>
    <property type="molecule type" value="Genomic_DNA"/>
</dbReference>
<keyword evidence="3 6" id="KW-0521">NADP</keyword>
<dbReference type="GO" id="GO:0003951">
    <property type="term" value="F:NAD+ kinase activity"/>
    <property type="evidence" value="ECO:0007669"/>
    <property type="project" value="UniProtKB-UniRule"/>
</dbReference>
<name>A0A1F2PKP3_9FIRM</name>
<feature type="binding site" evidence="6">
    <location>
        <position position="176"/>
    </location>
    <ligand>
        <name>NAD(+)</name>
        <dbReference type="ChEBI" id="CHEBI:57540"/>
    </ligand>
</feature>
<feature type="binding site" evidence="6">
    <location>
        <position position="248"/>
    </location>
    <ligand>
        <name>NAD(+)</name>
        <dbReference type="ChEBI" id="CHEBI:57540"/>
    </ligand>
</feature>
<keyword evidence="4 6" id="KW-0520">NAD</keyword>
<evidence type="ECO:0000256" key="1">
    <source>
        <dbReference type="ARBA" id="ARBA00022679"/>
    </source>
</evidence>
<evidence type="ECO:0000313" key="9">
    <source>
        <dbReference type="EMBL" id="UYO61870.1"/>
    </source>
</evidence>
<dbReference type="InterPro" id="IPR002504">
    <property type="entry name" value="NADK"/>
</dbReference>
<dbReference type="GO" id="GO:0019674">
    <property type="term" value="P:NAD+ metabolic process"/>
    <property type="evidence" value="ECO:0007669"/>
    <property type="project" value="InterPro"/>
</dbReference>
<gene>
    <name evidence="6 7" type="primary">nadK</name>
    <name evidence="7" type="ORF">ACWI_11800</name>
    <name evidence="8" type="ORF">FXB42_16430</name>
    <name evidence="9" type="ORF">LNN31_13910</name>
</gene>
<reference evidence="7 10" key="1">
    <citation type="submission" date="2015-09" db="EMBL/GenBank/DDBJ databases">
        <title>Genome sequence of Acetobacterium wieringae DSM 1911.</title>
        <authorList>
            <person name="Poehlein A."/>
            <person name="Bengelsdorf F.R."/>
            <person name="Schiel-Bengelsdorf B."/>
            <person name="Duerre P."/>
            <person name="Daniel R."/>
        </authorList>
    </citation>
    <scope>NUCLEOTIDE SEQUENCE [LARGE SCALE GENOMIC DNA]</scope>
    <source>
        <strain evidence="7 10">DSM 1911</strain>
    </source>
</reference>
<reference evidence="9" key="3">
    <citation type="submission" date="2021-11" db="EMBL/GenBank/DDBJ databases">
        <title>Isoprene-degrading acetogen.</title>
        <authorList>
            <person name="Yang Y."/>
            <person name="Jin H."/>
            <person name="Yan J."/>
        </authorList>
    </citation>
    <scope>NUCLEOTIDE SEQUENCE</scope>
    <source>
        <strain evidence="9">Berkeley</strain>
    </source>
</reference>
<keyword evidence="2 6" id="KW-0418">Kinase</keyword>
<dbReference type="EMBL" id="CP087994">
    <property type="protein sequence ID" value="UYO61870.1"/>
    <property type="molecule type" value="Genomic_DNA"/>
</dbReference>
<comment type="similarity">
    <text evidence="6">Belongs to the NAD kinase family.</text>
</comment>
<dbReference type="PANTHER" id="PTHR20275">
    <property type="entry name" value="NAD KINASE"/>
    <property type="match status" value="1"/>
</dbReference>
<keyword evidence="12" id="KW-1185">Reference proteome</keyword>